<dbReference type="Proteomes" id="UP001156666">
    <property type="component" value="Unassembled WGS sequence"/>
</dbReference>
<evidence type="ECO:0000256" key="8">
    <source>
        <dbReference type="ARBA" id="ARBA00024799"/>
    </source>
</evidence>
<dbReference type="HAMAP" id="MF_00121">
    <property type="entry name" value="GatB"/>
    <property type="match status" value="1"/>
</dbReference>
<keyword evidence="5 11" id="KW-0547">Nucleotide-binding</keyword>
<dbReference type="PROSITE" id="PS01234">
    <property type="entry name" value="GATB"/>
    <property type="match status" value="1"/>
</dbReference>
<dbReference type="SUPFAM" id="SSF89095">
    <property type="entry name" value="GatB/YqeY motif"/>
    <property type="match status" value="1"/>
</dbReference>
<dbReference type="SMART" id="SM00845">
    <property type="entry name" value="GatB_Yqey"/>
    <property type="match status" value="1"/>
</dbReference>
<dbReference type="PANTHER" id="PTHR11659">
    <property type="entry name" value="GLUTAMYL-TRNA GLN AMIDOTRANSFERASE SUBUNIT B MITOCHONDRIAL AND PROKARYOTIC PET112-RELATED"/>
    <property type="match status" value="1"/>
</dbReference>
<evidence type="ECO:0000256" key="4">
    <source>
        <dbReference type="ARBA" id="ARBA00022598"/>
    </source>
</evidence>
<comment type="catalytic activity">
    <reaction evidence="10 11">
        <text>L-glutamyl-tRNA(Gln) + L-glutamine + ATP + H2O = L-glutaminyl-tRNA(Gln) + L-glutamate + ADP + phosphate + H(+)</text>
        <dbReference type="Rhea" id="RHEA:17521"/>
        <dbReference type="Rhea" id="RHEA-COMP:9681"/>
        <dbReference type="Rhea" id="RHEA-COMP:9684"/>
        <dbReference type="ChEBI" id="CHEBI:15377"/>
        <dbReference type="ChEBI" id="CHEBI:15378"/>
        <dbReference type="ChEBI" id="CHEBI:29985"/>
        <dbReference type="ChEBI" id="CHEBI:30616"/>
        <dbReference type="ChEBI" id="CHEBI:43474"/>
        <dbReference type="ChEBI" id="CHEBI:58359"/>
        <dbReference type="ChEBI" id="CHEBI:78520"/>
        <dbReference type="ChEBI" id="CHEBI:78521"/>
        <dbReference type="ChEBI" id="CHEBI:456216"/>
    </reaction>
</comment>
<dbReference type="NCBIfam" id="TIGR00133">
    <property type="entry name" value="gatB"/>
    <property type="match status" value="1"/>
</dbReference>
<dbReference type="GO" id="GO:0005524">
    <property type="term" value="F:ATP binding"/>
    <property type="evidence" value="ECO:0007669"/>
    <property type="project" value="UniProtKB-KW"/>
</dbReference>
<keyword evidence="4 11" id="KW-0436">Ligase</keyword>
<reference evidence="13" key="1">
    <citation type="journal article" date="2014" name="Int. J. Syst. Evol. Microbiol.">
        <title>Complete genome sequence of Corynebacterium casei LMG S-19264T (=DSM 44701T), isolated from a smear-ripened cheese.</title>
        <authorList>
            <consortium name="US DOE Joint Genome Institute (JGI-PGF)"/>
            <person name="Walter F."/>
            <person name="Albersmeier A."/>
            <person name="Kalinowski J."/>
            <person name="Ruckert C."/>
        </authorList>
    </citation>
    <scope>NUCLEOTIDE SEQUENCE</scope>
    <source>
        <strain evidence="13">NBRC 108769</strain>
    </source>
</reference>
<evidence type="ECO:0000256" key="5">
    <source>
        <dbReference type="ARBA" id="ARBA00022741"/>
    </source>
</evidence>
<dbReference type="AlphaFoldDB" id="A0AA37SX78"/>
<comment type="catalytic activity">
    <reaction evidence="9 11">
        <text>L-aspartyl-tRNA(Asn) + L-glutamine + ATP + H2O = L-asparaginyl-tRNA(Asn) + L-glutamate + ADP + phosphate + 2 H(+)</text>
        <dbReference type="Rhea" id="RHEA:14513"/>
        <dbReference type="Rhea" id="RHEA-COMP:9674"/>
        <dbReference type="Rhea" id="RHEA-COMP:9677"/>
        <dbReference type="ChEBI" id="CHEBI:15377"/>
        <dbReference type="ChEBI" id="CHEBI:15378"/>
        <dbReference type="ChEBI" id="CHEBI:29985"/>
        <dbReference type="ChEBI" id="CHEBI:30616"/>
        <dbReference type="ChEBI" id="CHEBI:43474"/>
        <dbReference type="ChEBI" id="CHEBI:58359"/>
        <dbReference type="ChEBI" id="CHEBI:78515"/>
        <dbReference type="ChEBI" id="CHEBI:78516"/>
        <dbReference type="ChEBI" id="CHEBI:456216"/>
    </reaction>
</comment>
<dbReference type="InterPro" id="IPR014746">
    <property type="entry name" value="Gln_synth/guanido_kin_cat_dom"/>
</dbReference>
<evidence type="ECO:0000256" key="1">
    <source>
        <dbReference type="ARBA" id="ARBA00005306"/>
    </source>
</evidence>
<gene>
    <name evidence="11 13" type="primary">gatB</name>
    <name evidence="13" type="ORF">GCM10007940_39860</name>
</gene>
<dbReference type="EC" id="6.3.5.-" evidence="11"/>
<reference evidence="13" key="2">
    <citation type="submission" date="2023-01" db="EMBL/GenBank/DDBJ databases">
        <title>Draft genome sequence of Portibacter lacus strain NBRC 108769.</title>
        <authorList>
            <person name="Sun Q."/>
            <person name="Mori K."/>
        </authorList>
    </citation>
    <scope>NUCLEOTIDE SEQUENCE</scope>
    <source>
        <strain evidence="13">NBRC 108769</strain>
    </source>
</reference>
<evidence type="ECO:0000256" key="9">
    <source>
        <dbReference type="ARBA" id="ARBA00047380"/>
    </source>
</evidence>
<organism evidence="13 14">
    <name type="scientific">Portibacter lacus</name>
    <dbReference type="NCBI Taxonomy" id="1099794"/>
    <lineage>
        <taxon>Bacteria</taxon>
        <taxon>Pseudomonadati</taxon>
        <taxon>Bacteroidota</taxon>
        <taxon>Saprospiria</taxon>
        <taxon>Saprospirales</taxon>
        <taxon>Haliscomenobacteraceae</taxon>
        <taxon>Portibacter</taxon>
    </lineage>
</organism>
<dbReference type="InterPro" id="IPR017959">
    <property type="entry name" value="Asn/Gln-tRNA_amidoTrfase_suB/E"/>
</dbReference>
<evidence type="ECO:0000256" key="6">
    <source>
        <dbReference type="ARBA" id="ARBA00022840"/>
    </source>
</evidence>
<dbReference type="InterPro" id="IPR004413">
    <property type="entry name" value="GatB"/>
</dbReference>
<keyword evidence="6 11" id="KW-0067">ATP-binding</keyword>
<dbReference type="GO" id="GO:0050567">
    <property type="term" value="F:glutaminyl-tRNA synthase (glutamine-hydrolyzing) activity"/>
    <property type="evidence" value="ECO:0007669"/>
    <property type="project" value="UniProtKB-UniRule"/>
</dbReference>
<dbReference type="Pfam" id="PF02934">
    <property type="entry name" value="GatB_N"/>
    <property type="match status" value="1"/>
</dbReference>
<keyword evidence="14" id="KW-1185">Reference proteome</keyword>
<dbReference type="EMBL" id="BSOH01000027">
    <property type="protein sequence ID" value="GLR19370.1"/>
    <property type="molecule type" value="Genomic_DNA"/>
</dbReference>
<keyword evidence="7 11" id="KW-0648">Protein biosynthesis</keyword>
<comment type="similarity">
    <text evidence="1 11">Belongs to the GatB/GatE family. GatB subfamily.</text>
</comment>
<dbReference type="NCBIfam" id="NF004014">
    <property type="entry name" value="PRK05477.1-4"/>
    <property type="match status" value="1"/>
</dbReference>
<evidence type="ECO:0000256" key="3">
    <source>
        <dbReference type="ARBA" id="ARBA00016923"/>
    </source>
</evidence>
<protein>
    <recommendedName>
        <fullName evidence="3 11">Aspartyl/glutamyl-tRNA(Asn/Gln) amidotransferase subunit B</fullName>
        <shortName evidence="11">Asp/Glu-ADT subunit B</shortName>
        <ecNumber evidence="11">6.3.5.-</ecNumber>
    </recommendedName>
</protein>
<comment type="subunit">
    <text evidence="2 11">Heterotrimer of A, B and C subunits.</text>
</comment>
<dbReference type="InterPro" id="IPR023168">
    <property type="entry name" value="GatB_Yqey_C_2"/>
</dbReference>
<comment type="caution">
    <text evidence="13">The sequence shown here is derived from an EMBL/GenBank/DDBJ whole genome shotgun (WGS) entry which is preliminary data.</text>
</comment>
<proteinExistence type="inferred from homology"/>
<dbReference type="RefSeq" id="WP_235291928.1">
    <property type="nucleotide sequence ID" value="NZ_BSOH01000027.1"/>
</dbReference>
<dbReference type="GO" id="GO:0006412">
    <property type="term" value="P:translation"/>
    <property type="evidence" value="ECO:0007669"/>
    <property type="project" value="UniProtKB-UniRule"/>
</dbReference>
<evidence type="ECO:0000256" key="11">
    <source>
        <dbReference type="HAMAP-Rule" id="MF_00121"/>
    </source>
</evidence>
<dbReference type="Pfam" id="PF02637">
    <property type="entry name" value="GatB_Yqey"/>
    <property type="match status" value="1"/>
</dbReference>
<evidence type="ECO:0000259" key="12">
    <source>
        <dbReference type="SMART" id="SM00845"/>
    </source>
</evidence>
<evidence type="ECO:0000313" key="14">
    <source>
        <dbReference type="Proteomes" id="UP001156666"/>
    </source>
</evidence>
<evidence type="ECO:0000256" key="2">
    <source>
        <dbReference type="ARBA" id="ARBA00011123"/>
    </source>
</evidence>
<evidence type="ECO:0000256" key="7">
    <source>
        <dbReference type="ARBA" id="ARBA00022917"/>
    </source>
</evidence>
<evidence type="ECO:0000313" key="13">
    <source>
        <dbReference type="EMBL" id="GLR19370.1"/>
    </source>
</evidence>
<dbReference type="InterPro" id="IPR017958">
    <property type="entry name" value="Gln-tRNA_amidoTrfase_suB_CS"/>
</dbReference>
<dbReference type="SUPFAM" id="SSF55931">
    <property type="entry name" value="Glutamine synthetase/guanido kinase"/>
    <property type="match status" value="1"/>
</dbReference>
<dbReference type="Gene3D" id="1.10.10.410">
    <property type="match status" value="1"/>
</dbReference>
<dbReference type="InterPro" id="IPR003789">
    <property type="entry name" value="Asn/Gln_tRNA_amidoTrase-B-like"/>
</dbReference>
<comment type="function">
    <text evidence="8 11">Allows the formation of correctly charged Asn-tRNA(Asn) or Gln-tRNA(Gln) through the transamidation of misacylated Asp-tRNA(Asn) or Glu-tRNA(Gln) in organisms which lack either or both of asparaginyl-tRNA or glutaminyl-tRNA synthetases. The reaction takes place in the presence of glutamine and ATP through an activated phospho-Asp-tRNA(Asn) or phospho-Glu-tRNA(Gln).</text>
</comment>
<feature type="domain" description="Asn/Gln amidotransferase" evidence="12">
    <location>
        <begin position="333"/>
        <end position="482"/>
    </location>
</feature>
<dbReference type="FunFam" id="1.10.10.410:FF:000001">
    <property type="entry name" value="Aspartyl/glutamyl-tRNA(Asn/Gln) amidotransferase subunit B"/>
    <property type="match status" value="1"/>
</dbReference>
<dbReference type="InterPro" id="IPR018027">
    <property type="entry name" value="Asn/Gln_amidotransferase"/>
</dbReference>
<evidence type="ECO:0000256" key="10">
    <source>
        <dbReference type="ARBA" id="ARBA00047913"/>
    </source>
</evidence>
<name>A0AA37SX78_9BACT</name>
<accession>A0AA37SX78</accession>
<dbReference type="InterPro" id="IPR006075">
    <property type="entry name" value="Asn/Gln-tRNA_Trfase_suB/E_cat"/>
</dbReference>
<sequence>MISTNIEDYEVVVGLEVHVQLNTESKAFNRDYNQFGSDPNTNVSAITLAHPGTLPKANKKHIEKALILALATGSKINKKNQFDRKNYFYPDLPKGYQITQDRYPICEGGSITFETGGKMKTIRLHHIHMEEDAGKSAHDISDKYTMLDYNRAGTPLVEMVTEPDLRSAQEVHDFMGAVQSMVKYLGISDGNMEEGSMRCDCNVSIRLKGATEYGERCEIKNVNSKKFAKQAVTYEYKRQFKLVSKGISFSKQTLNFNPDTGVTTPLRSKEDAHDYRYFPDPDLPPLLITDEYIASVKKNMPMLPEAYRTLLVKDYGLSDYNAGVITKEKSYADYFLRLAKSESDYETLAKVVINKILPLVQNEESDIAEQVMADERVLEYVGLIRSGKVSPSAANQFLFPEILENPAEEMMEIAKRLNLIKSDDQGFVKVLIDELLAEHPAELEKFRNGNKALVGFFMGQAMKKAGGKADPKVLKTEIMKKLNG</sequence>
<dbReference type="NCBIfam" id="NF004012">
    <property type="entry name" value="PRK05477.1-2"/>
    <property type="match status" value="1"/>
</dbReference>